<dbReference type="EnsemblBacteria" id="ABC20520">
    <property type="protein sequence ID" value="ABC20520"/>
    <property type="gene ID" value="Moth_2233"/>
</dbReference>
<sequence length="309" mass="35095">MSGGGWYYWSKHTDIEKVLRETESNEKRIEYEGEVNRYLQSLLTNYNNRKTDEIRQHLETIRGALDKNIEGAIELVFGGSLSKHTYVNGLSDIDMLVRINDTSLANASPADIKAYFAERLLKRLPNTEVEVGKLAVTVRFSSTGHEIQLLPALQTKTGVRIADPNGDGWSKVIRPIKFAEKLTNVNQSCNHKVIPVIKLFKGLNESLPENVRLSGYHIESLAIKAFEGYTGRKTYKDMLQHFCRQAIKLVLSPIVDSTGQSVHVDEYLGASNSLRRRQCSAALERLSNRLSRADAHMNIERWKEMFENE</sequence>
<dbReference type="CDD" id="cd05400">
    <property type="entry name" value="NT_2-5OAS_ClassI-CCAase"/>
    <property type="match status" value="1"/>
</dbReference>
<gene>
    <name evidence="2" type="ordered locus">Moth_2233</name>
</gene>
<proteinExistence type="predicted"/>
<evidence type="ECO:0000313" key="2">
    <source>
        <dbReference type="EMBL" id="ABC20520.1"/>
    </source>
</evidence>
<reference evidence="2" key="1">
    <citation type="submission" date="2005-12" db="EMBL/GenBank/DDBJ databases">
        <title>Complete sequence of Moorella thermoacetica ATCC 39073.</title>
        <authorList>
            <consortium name="US DOE Joint Genome Institute"/>
            <person name="Copeland A."/>
            <person name="Lucas S."/>
            <person name="Lapidus A."/>
            <person name="Barry K."/>
            <person name="Detter J.C."/>
            <person name="Glavina T."/>
            <person name="Hammon N."/>
            <person name="Israni S."/>
            <person name="Pitluck S."/>
            <person name="Chertkov O."/>
            <person name="Saunders E.H."/>
            <person name="Brettin T."/>
            <person name="Bruce D."/>
            <person name="Han C."/>
            <person name="Tapia R."/>
            <person name="Gilna P."/>
            <person name="Schmutz J."/>
            <person name="Larimer F."/>
            <person name="Land M."/>
            <person name="Kyrpides N."/>
            <person name="Anderson I."/>
            <person name="Richardson P."/>
            <person name="Ragsdale S."/>
        </authorList>
    </citation>
    <scope>NUCLEOTIDE SEQUENCE</scope>
    <source>
        <strain evidence="2">ATCC 39073</strain>
    </source>
</reference>
<dbReference type="SUPFAM" id="SSF81301">
    <property type="entry name" value="Nucleotidyltransferase"/>
    <property type="match status" value="1"/>
</dbReference>
<protein>
    <recommendedName>
        <fullName evidence="3">Nucleotidyltransferase</fullName>
    </recommendedName>
</protein>
<dbReference type="AlphaFoldDB" id="Q2RGB9"/>
<dbReference type="Gene3D" id="3.30.460.10">
    <property type="entry name" value="Beta Polymerase, domain 2"/>
    <property type="match status" value="1"/>
</dbReference>
<accession>Q2RGB9</accession>
<evidence type="ECO:0008006" key="3">
    <source>
        <dbReference type="Google" id="ProtNLM"/>
    </source>
</evidence>
<dbReference type="GO" id="GO:0051607">
    <property type="term" value="P:defense response to virus"/>
    <property type="evidence" value="ECO:0007669"/>
    <property type="project" value="UniProtKB-KW"/>
</dbReference>
<name>Q2RGB9_MOOTA</name>
<dbReference type="EMBL" id="CP000232">
    <property type="protein sequence ID" value="ABC20520.1"/>
    <property type="molecule type" value="Genomic_DNA"/>
</dbReference>
<dbReference type="NCBIfam" id="NF041117">
    <property type="entry name" value="CBASS_cyclase_b"/>
    <property type="match status" value="1"/>
</dbReference>
<evidence type="ECO:0000256" key="1">
    <source>
        <dbReference type="ARBA" id="ARBA00023118"/>
    </source>
</evidence>
<dbReference type="InterPro" id="IPR043519">
    <property type="entry name" value="NT_sf"/>
</dbReference>
<dbReference type="STRING" id="264732.Moth_2233"/>
<dbReference type="OrthoDB" id="8444801at2"/>
<dbReference type="KEGG" id="mta:Moth_2233"/>
<keyword evidence="1" id="KW-0051">Antiviral defense</keyword>
<dbReference type="GO" id="GO:0016779">
    <property type="term" value="F:nucleotidyltransferase activity"/>
    <property type="evidence" value="ECO:0007669"/>
    <property type="project" value="InterPro"/>
</dbReference>
<dbReference type="InterPro" id="IPR006116">
    <property type="entry name" value="NT_2-5OAS_ClassI-CCAase"/>
</dbReference>
<dbReference type="PATRIC" id="fig|264732.11.peg.2433"/>
<organism evidence="2">
    <name type="scientific">Moorella thermoacetica (strain ATCC 39073 / JCM 9320)</name>
    <dbReference type="NCBI Taxonomy" id="264732"/>
    <lineage>
        <taxon>Bacteria</taxon>
        <taxon>Bacillati</taxon>
        <taxon>Bacillota</taxon>
        <taxon>Clostridia</taxon>
        <taxon>Neomoorellales</taxon>
        <taxon>Neomoorellaceae</taxon>
        <taxon>Neomoorella</taxon>
    </lineage>
</organism>
<dbReference type="HOGENOM" id="CLU_890834_0_0_9"/>
<dbReference type="InterPro" id="IPR053550">
    <property type="entry name" value="CD-NTase"/>
</dbReference>
<dbReference type="eggNOG" id="COG1746">
    <property type="taxonomic scope" value="Bacteria"/>
</dbReference>